<organism evidence="1 2">
    <name type="scientific">Trifolium medium</name>
    <dbReference type="NCBI Taxonomy" id="97028"/>
    <lineage>
        <taxon>Eukaryota</taxon>
        <taxon>Viridiplantae</taxon>
        <taxon>Streptophyta</taxon>
        <taxon>Embryophyta</taxon>
        <taxon>Tracheophyta</taxon>
        <taxon>Spermatophyta</taxon>
        <taxon>Magnoliopsida</taxon>
        <taxon>eudicotyledons</taxon>
        <taxon>Gunneridae</taxon>
        <taxon>Pentapetalae</taxon>
        <taxon>rosids</taxon>
        <taxon>fabids</taxon>
        <taxon>Fabales</taxon>
        <taxon>Fabaceae</taxon>
        <taxon>Papilionoideae</taxon>
        <taxon>50 kb inversion clade</taxon>
        <taxon>NPAAA clade</taxon>
        <taxon>Hologalegina</taxon>
        <taxon>IRL clade</taxon>
        <taxon>Trifolieae</taxon>
        <taxon>Trifolium</taxon>
    </lineage>
</organism>
<keyword evidence="1" id="KW-0223">Dioxygenase</keyword>
<keyword evidence="2" id="KW-1185">Reference proteome</keyword>
<dbReference type="AlphaFoldDB" id="A0A392TGJ5"/>
<proteinExistence type="predicted"/>
<evidence type="ECO:0000313" key="2">
    <source>
        <dbReference type="Proteomes" id="UP000265520"/>
    </source>
</evidence>
<comment type="caution">
    <text evidence="1">The sequence shown here is derived from an EMBL/GenBank/DDBJ whole genome shotgun (WGS) entry which is preliminary data.</text>
</comment>
<keyword evidence="1" id="KW-0560">Oxidoreductase</keyword>
<name>A0A392TGJ5_9FABA</name>
<reference evidence="1 2" key="1">
    <citation type="journal article" date="2018" name="Front. Plant Sci.">
        <title>Red Clover (Trifolium pratense) and Zigzag Clover (T. medium) - A Picture of Genomic Similarities and Differences.</title>
        <authorList>
            <person name="Dluhosova J."/>
            <person name="Istvanek J."/>
            <person name="Nedelnik J."/>
            <person name="Repkova J."/>
        </authorList>
    </citation>
    <scope>NUCLEOTIDE SEQUENCE [LARGE SCALE GENOMIC DNA]</scope>
    <source>
        <strain evidence="2">cv. 10/8</strain>
        <tissue evidence="1">Leaf</tissue>
    </source>
</reference>
<feature type="non-terminal residue" evidence="1">
    <location>
        <position position="1"/>
    </location>
</feature>
<sequence>IESNATPPLYRKFTFGEYKEQTLKDLKEGGDKVGLSRFLL</sequence>
<dbReference type="EMBL" id="LXQA010578064">
    <property type="protein sequence ID" value="MCI60241.1"/>
    <property type="molecule type" value="Genomic_DNA"/>
</dbReference>
<evidence type="ECO:0000313" key="1">
    <source>
        <dbReference type="EMBL" id="MCI60241.1"/>
    </source>
</evidence>
<dbReference type="Proteomes" id="UP000265520">
    <property type="component" value="Unassembled WGS sequence"/>
</dbReference>
<accession>A0A392TGJ5</accession>
<protein>
    <submittedName>
        <fullName evidence="1">Gibberellin 2-beta-dioxygenase 8-like</fullName>
    </submittedName>
</protein>
<dbReference type="GO" id="GO:0051213">
    <property type="term" value="F:dioxygenase activity"/>
    <property type="evidence" value="ECO:0007669"/>
    <property type="project" value="UniProtKB-KW"/>
</dbReference>